<dbReference type="PANTHER" id="PTHR13800">
    <property type="entry name" value="TRANSIENT RECEPTOR POTENTIAL CATION CHANNEL, SUBFAMILY M, MEMBER 6"/>
    <property type="match status" value="1"/>
</dbReference>
<dbReference type="InterPro" id="IPR057366">
    <property type="entry name" value="TRPM-like"/>
</dbReference>
<dbReference type="Pfam" id="PF25508">
    <property type="entry name" value="TRPM2"/>
    <property type="match status" value="1"/>
</dbReference>
<feature type="transmembrane region" description="Helical" evidence="8">
    <location>
        <begin position="887"/>
        <end position="911"/>
    </location>
</feature>
<keyword evidence="5" id="KW-0406">Ion transport</keyword>
<comment type="subcellular location">
    <subcellularLocation>
        <location evidence="1">Membrane</location>
        <topology evidence="1">Multi-pass membrane protein</topology>
    </subcellularLocation>
</comment>
<dbReference type="InterPro" id="IPR005821">
    <property type="entry name" value="Ion_trans_dom"/>
</dbReference>
<evidence type="ECO:0000256" key="1">
    <source>
        <dbReference type="ARBA" id="ARBA00004141"/>
    </source>
</evidence>
<evidence type="ECO:0000259" key="9">
    <source>
        <dbReference type="Pfam" id="PF00520"/>
    </source>
</evidence>
<keyword evidence="2" id="KW-0813">Transport</keyword>
<keyword evidence="6 8" id="KW-0472">Membrane</keyword>
<evidence type="ECO:0000313" key="13">
    <source>
        <dbReference type="Proteomes" id="UP000274429"/>
    </source>
</evidence>
<dbReference type="STRING" id="6205.A0A0R3X961"/>
<dbReference type="InterPro" id="IPR050927">
    <property type="entry name" value="TRPM"/>
</dbReference>
<accession>A0A0R3X961</accession>
<keyword evidence="3 8" id="KW-0812">Transmembrane</keyword>
<reference evidence="14" key="1">
    <citation type="submission" date="2017-02" db="UniProtKB">
        <authorList>
            <consortium name="WormBaseParasite"/>
        </authorList>
    </citation>
    <scope>IDENTIFICATION</scope>
</reference>
<evidence type="ECO:0000256" key="7">
    <source>
        <dbReference type="ARBA" id="ARBA00023303"/>
    </source>
</evidence>
<reference evidence="12 13" key="2">
    <citation type="submission" date="2018-11" db="EMBL/GenBank/DDBJ databases">
        <authorList>
            <consortium name="Pathogen Informatics"/>
        </authorList>
    </citation>
    <scope>NUCLEOTIDE SEQUENCE [LARGE SCALE GENOMIC DNA]</scope>
</reference>
<dbReference type="Pfam" id="PF00520">
    <property type="entry name" value="Ion_trans"/>
    <property type="match status" value="1"/>
</dbReference>
<dbReference type="EMBL" id="UYWX01021289">
    <property type="protein sequence ID" value="VDM35051.1"/>
    <property type="molecule type" value="Genomic_DNA"/>
</dbReference>
<feature type="transmembrane region" description="Helical" evidence="8">
    <location>
        <begin position="682"/>
        <end position="702"/>
    </location>
</feature>
<keyword evidence="7" id="KW-0407">Ion channel</keyword>
<proteinExistence type="predicted"/>
<organism evidence="14">
    <name type="scientific">Hydatigena taeniaeformis</name>
    <name type="common">Feline tapeworm</name>
    <name type="synonym">Taenia taeniaeformis</name>
    <dbReference type="NCBI Taxonomy" id="6205"/>
    <lineage>
        <taxon>Eukaryota</taxon>
        <taxon>Metazoa</taxon>
        <taxon>Spiralia</taxon>
        <taxon>Lophotrochozoa</taxon>
        <taxon>Platyhelminthes</taxon>
        <taxon>Cestoda</taxon>
        <taxon>Eucestoda</taxon>
        <taxon>Cyclophyllidea</taxon>
        <taxon>Taeniidae</taxon>
        <taxon>Hydatigera</taxon>
    </lineage>
</organism>
<evidence type="ECO:0000256" key="8">
    <source>
        <dbReference type="SAM" id="Phobius"/>
    </source>
</evidence>
<evidence type="ECO:0000313" key="14">
    <source>
        <dbReference type="WBParaSite" id="TTAC_0001008601-mRNA-1"/>
    </source>
</evidence>
<dbReference type="OrthoDB" id="6238217at2759"/>
<protein>
    <submittedName>
        <fullName evidence="14">LSDAT_euk domain-containing protein</fullName>
    </submittedName>
</protein>
<dbReference type="Proteomes" id="UP000274429">
    <property type="component" value="Unassembled WGS sequence"/>
</dbReference>
<keyword evidence="13" id="KW-1185">Reference proteome</keyword>
<evidence type="ECO:0000256" key="3">
    <source>
        <dbReference type="ARBA" id="ARBA00022692"/>
    </source>
</evidence>
<evidence type="ECO:0000313" key="12">
    <source>
        <dbReference type="EMBL" id="VDM35051.1"/>
    </source>
</evidence>
<dbReference type="Pfam" id="PF18139">
    <property type="entry name" value="LSDAT_euk"/>
    <property type="match status" value="1"/>
</dbReference>
<dbReference type="InterPro" id="IPR041491">
    <property type="entry name" value="TRPM_SLOG"/>
</dbReference>
<evidence type="ECO:0000256" key="5">
    <source>
        <dbReference type="ARBA" id="ARBA00023065"/>
    </source>
</evidence>
<feature type="transmembrane region" description="Helical" evidence="8">
    <location>
        <begin position="756"/>
        <end position="776"/>
    </location>
</feature>
<feature type="domain" description="TRPM SLOG" evidence="10">
    <location>
        <begin position="56"/>
        <end position="289"/>
    </location>
</feature>
<dbReference type="GO" id="GO:0005886">
    <property type="term" value="C:plasma membrane"/>
    <property type="evidence" value="ECO:0007669"/>
    <property type="project" value="TreeGrafter"/>
</dbReference>
<gene>
    <name evidence="12" type="ORF">TTAC_LOCUS10071</name>
</gene>
<dbReference type="WBParaSite" id="TTAC_0001008601-mRNA-1">
    <property type="protein sequence ID" value="TTAC_0001008601-mRNA-1"/>
    <property type="gene ID" value="TTAC_0001008601"/>
</dbReference>
<keyword evidence="4 8" id="KW-1133">Transmembrane helix</keyword>
<evidence type="ECO:0000256" key="2">
    <source>
        <dbReference type="ARBA" id="ARBA00022448"/>
    </source>
</evidence>
<evidence type="ECO:0000259" key="10">
    <source>
        <dbReference type="Pfam" id="PF18139"/>
    </source>
</evidence>
<evidence type="ECO:0000259" key="11">
    <source>
        <dbReference type="Pfam" id="PF25508"/>
    </source>
</evidence>
<evidence type="ECO:0000256" key="6">
    <source>
        <dbReference type="ARBA" id="ARBA00023136"/>
    </source>
</evidence>
<name>A0A0R3X961_HYDTA</name>
<sequence length="1009" mass="115366">MRRCGCGASEHNHFLCDDTSTPGQGWSKDAIKTIGPTNAFGVVKFYSGAQDLHKFAEFVRLSDDDDPLNVIELLDKHWNLLGIDTPLLCISVIGGTDRFFLEAKKRELFCEGLIRAVFSTNAWILTHGLDFGVVNVVSDAISKAESYHLRSEKMSKKIICIGIAPWGFVQDHDKLINLSYVRAQYLKYCIDYETVHDEAASLNKNHTHYIFVDNGFRSGYQCNEAWKFRKELEHLIATPRKGGEFDILEQAAQSAQAGVPIVICAGTGKAANILDRALNFWSVNRKPRHFSSSQISELREMLATLLIDDKVAHRDPSWTVDRGINLLEITMQHKDYVSSFNLDEEYMQGSFDRAILYALIKCATTNPIDQLMVALKFGRIDVVKEKILPDGAGRLRSSFKKYQLNRLMTAALLDNRSEFAEYLIEQGLVEMSTYLDVMTLTHLYNELDDPSVMRRCLKRFKAEVESTQPTLTRAALLVTTANVFASETETSESANKLLEMLIHRKKEKVQKEWINLPTVQRLLKKLLGSFNHPLYLAVTPFNRRILFPNPLQELFIWAVMNNRNELALIFWRNADDAVALSLIGCNLYKKLAHTLPLYDTEGRLALDNQKVHFEQTAKMMIDMLYSKSRWRALYLLIRPLRTWGHHSCMPLAMQADCREFISSIACQHAIRFEWRASVHANVFSLVLAYICPLFIFTPLIAFSSSSTPAKNTAEQDIVQRLKGDIKHANMHTDTNQLPVSVAKKVAIFYNAPRTKFCIHTVFYAIFLVFFSYTLLFGLKPDYVTILEAILMAYLGAFCVETVRSFIKMVREKDSVHTLLGSWLSNDKWHAYDAALMVASVVTVCLRFGWASTYIVAKSFYSILLIFYFLRLFQFFSVNHKLGPNSVVIFKMLVELSIFLFILLIFLLPYGISTQALLYPYMTDFDPKVLTNIFYYPYYRIYGELFLEQSEAQVEGCDRAKADGITCPMYNFLSPLFLAIYMLIVAVLLINLLIAIFRYKFVALFMPCFG</sequence>
<evidence type="ECO:0000256" key="4">
    <source>
        <dbReference type="ARBA" id="ARBA00022989"/>
    </source>
</evidence>
<dbReference type="PANTHER" id="PTHR13800:SF12">
    <property type="entry name" value="TRANSIENT RECEPTOR POTENTIAL CATION CHANNEL SUBFAMILY M MEMBER-LIKE 2"/>
    <property type="match status" value="1"/>
</dbReference>
<feature type="transmembrane region" description="Helical" evidence="8">
    <location>
        <begin position="782"/>
        <end position="802"/>
    </location>
</feature>
<feature type="domain" description="TRPM-like" evidence="11">
    <location>
        <begin position="398"/>
        <end position="662"/>
    </location>
</feature>
<feature type="transmembrane region" description="Helical" evidence="8">
    <location>
        <begin position="855"/>
        <end position="875"/>
    </location>
</feature>
<feature type="domain" description="Ion transport" evidence="9">
    <location>
        <begin position="756"/>
        <end position="1000"/>
    </location>
</feature>
<dbReference type="GO" id="GO:0099604">
    <property type="term" value="F:ligand-gated calcium channel activity"/>
    <property type="evidence" value="ECO:0007669"/>
    <property type="project" value="TreeGrafter"/>
</dbReference>
<feature type="transmembrane region" description="Helical" evidence="8">
    <location>
        <begin position="977"/>
        <end position="996"/>
    </location>
</feature>
<dbReference type="AlphaFoldDB" id="A0A0R3X961"/>